<evidence type="ECO:0000313" key="1">
    <source>
        <dbReference type="EMBL" id="VDO28899.1"/>
    </source>
</evidence>
<accession>A0A183F9M1</accession>
<organism evidence="2 3">
    <name type="scientific">Heligmosomoides polygyrus</name>
    <name type="common">Parasitic roundworm</name>
    <dbReference type="NCBI Taxonomy" id="6339"/>
    <lineage>
        <taxon>Eukaryota</taxon>
        <taxon>Metazoa</taxon>
        <taxon>Ecdysozoa</taxon>
        <taxon>Nematoda</taxon>
        <taxon>Chromadorea</taxon>
        <taxon>Rhabditida</taxon>
        <taxon>Rhabditina</taxon>
        <taxon>Rhabditomorpha</taxon>
        <taxon>Strongyloidea</taxon>
        <taxon>Heligmosomidae</taxon>
        <taxon>Heligmosomoides</taxon>
    </lineage>
</organism>
<dbReference type="AlphaFoldDB" id="A0A183F9M1"/>
<reference evidence="1 2" key="1">
    <citation type="submission" date="2018-11" db="EMBL/GenBank/DDBJ databases">
        <authorList>
            <consortium name="Pathogen Informatics"/>
        </authorList>
    </citation>
    <scope>NUCLEOTIDE SEQUENCE [LARGE SCALE GENOMIC DNA]</scope>
</reference>
<gene>
    <name evidence="1" type="ORF">HPBE_LOCUS2863</name>
</gene>
<name>A0A183F9M1_HELPZ</name>
<accession>A0A3P7UBG6</accession>
<reference evidence="3" key="2">
    <citation type="submission" date="2019-09" db="UniProtKB">
        <authorList>
            <consortium name="WormBaseParasite"/>
        </authorList>
    </citation>
    <scope>IDENTIFICATION</scope>
</reference>
<dbReference type="WBParaSite" id="HPBE_0000286301-mRNA-1">
    <property type="protein sequence ID" value="HPBE_0000286301-mRNA-1"/>
    <property type="gene ID" value="HPBE_0000286301"/>
</dbReference>
<keyword evidence="2" id="KW-1185">Reference proteome</keyword>
<evidence type="ECO:0000313" key="3">
    <source>
        <dbReference type="WBParaSite" id="HPBE_0000286301-mRNA-1"/>
    </source>
</evidence>
<dbReference type="EMBL" id="UZAH01005266">
    <property type="protein sequence ID" value="VDO28899.1"/>
    <property type="molecule type" value="Genomic_DNA"/>
</dbReference>
<evidence type="ECO:0000313" key="2">
    <source>
        <dbReference type="Proteomes" id="UP000050761"/>
    </source>
</evidence>
<proteinExistence type="predicted"/>
<sequence length="96" mass="11559">MHWLDYISVEFGRFRPEEVVYHRRDLIDFGEAPTMEEVIHRPKHIADRQINVCAVWWLLDCGPAQFLDFFQHLKCRKRSAVDLVEEVLARIEFFLN</sequence>
<dbReference type="Proteomes" id="UP000050761">
    <property type="component" value="Unassembled WGS sequence"/>
</dbReference>
<protein>
    <submittedName>
        <fullName evidence="3">Transposase</fullName>
    </submittedName>
</protein>